<dbReference type="AlphaFoldDB" id="A0AAE3IIK1"/>
<dbReference type="Proteomes" id="UP001208131">
    <property type="component" value="Unassembled WGS sequence"/>
</dbReference>
<evidence type="ECO:0000313" key="3">
    <source>
        <dbReference type="Proteomes" id="UP001208131"/>
    </source>
</evidence>
<dbReference type="CDD" id="cd06223">
    <property type="entry name" value="PRTases_typeI"/>
    <property type="match status" value="1"/>
</dbReference>
<dbReference type="Gene3D" id="3.40.50.2020">
    <property type="match status" value="1"/>
</dbReference>
<organism evidence="2 3">
    <name type="scientific">Hominimerdicola aceti</name>
    <dbReference type="NCBI Taxonomy" id="2981726"/>
    <lineage>
        <taxon>Bacteria</taxon>
        <taxon>Bacillati</taxon>
        <taxon>Bacillota</taxon>
        <taxon>Clostridia</taxon>
        <taxon>Eubacteriales</taxon>
        <taxon>Oscillospiraceae</taxon>
        <taxon>Hominimerdicola</taxon>
    </lineage>
</organism>
<dbReference type="InterPro" id="IPR029057">
    <property type="entry name" value="PRTase-like"/>
</dbReference>
<reference evidence="2 3" key="1">
    <citation type="journal article" date="2021" name="ISME Commun">
        <title>Automated analysis of genomic sequences facilitates high-throughput and comprehensive description of bacteria.</title>
        <authorList>
            <person name="Hitch T.C.A."/>
        </authorList>
    </citation>
    <scope>NUCLEOTIDE SEQUENCE [LARGE SCALE GENOMIC DNA]</scope>
    <source>
        <strain evidence="2 3">Sanger_31</strain>
    </source>
</reference>
<dbReference type="InterPro" id="IPR023214">
    <property type="entry name" value="HAD_sf"/>
</dbReference>
<proteinExistence type="predicted"/>
<accession>A0AAE3IIK1</accession>
<gene>
    <name evidence="2" type="ORF">OCV57_11670</name>
</gene>
<dbReference type="SUPFAM" id="SSF56784">
    <property type="entry name" value="HAD-like"/>
    <property type="match status" value="1"/>
</dbReference>
<feature type="domain" description="Phosphoribosyltransferase" evidence="1">
    <location>
        <begin position="441"/>
        <end position="530"/>
    </location>
</feature>
<dbReference type="Pfam" id="PF14681">
    <property type="entry name" value="UPRTase"/>
    <property type="match status" value="1"/>
</dbReference>
<dbReference type="SUPFAM" id="SSF52540">
    <property type="entry name" value="P-loop containing nucleoside triphosphate hydrolases"/>
    <property type="match status" value="1"/>
</dbReference>
<dbReference type="EMBL" id="JAOQJZ010000013">
    <property type="protein sequence ID" value="MCU6706579.1"/>
    <property type="molecule type" value="Genomic_DNA"/>
</dbReference>
<evidence type="ECO:0000313" key="2">
    <source>
        <dbReference type="EMBL" id="MCU6706579.1"/>
    </source>
</evidence>
<dbReference type="Gene3D" id="3.40.50.1000">
    <property type="entry name" value="HAD superfamily/HAD-like"/>
    <property type="match status" value="1"/>
</dbReference>
<dbReference type="Gene3D" id="3.40.50.300">
    <property type="entry name" value="P-loop containing nucleotide triphosphate hydrolases"/>
    <property type="match status" value="1"/>
</dbReference>
<evidence type="ECO:0000259" key="1">
    <source>
        <dbReference type="Pfam" id="PF14681"/>
    </source>
</evidence>
<keyword evidence="3" id="KW-1185">Reference proteome</keyword>
<dbReference type="SUPFAM" id="SSF53271">
    <property type="entry name" value="PRTase-like"/>
    <property type="match status" value="1"/>
</dbReference>
<comment type="caution">
    <text evidence="2">The sequence shown here is derived from an EMBL/GenBank/DDBJ whole genome shotgun (WGS) entry which is preliminary data.</text>
</comment>
<sequence>MRFALYGLPCAGKTTIFEGLTIPVIHGSMKLNKMASGRFSDLSDAEKNALRIRYAEQLKARTDSFISDGHYSFLDDVAFTYADGDLYDVFIYLYCEPEIIRERLKSSDKNRRFAELSVERIRKWQSFEIESLRTESHKRNKDFYVVKDITAEGLQAFIDSIENGFSSFGLAEDIANQIMHFYPQPCDIHICDGDKTIIEQDSFRVCTGGHVTHVFDGNFYTGYQAFQFTKEVENLSYDIEKLRTVDLNGTIFGMVADKNHVILSSGIKMLWKQLSEQFTLKNVIADTLISADTKFFVVKLLQDKGYAVTAYGDGKNDYYMLKQADKGYLYIGKYLSRSLGDSDLSGINLVYDISPYILADNNGCIADDIAICKSDSGVNGARLVDAHIRLGRKLGEVMRGFIPNINAAVIVLERGGRFFGDGVYTGFGGTFYSYNPKNDELPAIQQGVAIIVDSVINAGKSVLGMIDKLKKKDPEIEIVIVCNVIQNDAVDLLQGYKVFAVRTSANSFVSSRQSTQKSGKGPDTADRLFNYID</sequence>
<dbReference type="InterPro" id="IPR036412">
    <property type="entry name" value="HAD-like_sf"/>
</dbReference>
<dbReference type="RefSeq" id="WP_267301698.1">
    <property type="nucleotide sequence ID" value="NZ_JAOQJZ010000013.1"/>
</dbReference>
<name>A0AAE3IIK1_9FIRM</name>
<protein>
    <submittedName>
        <fullName evidence="2">AAA family ATPase</fullName>
    </submittedName>
</protein>
<dbReference type="InterPro" id="IPR027417">
    <property type="entry name" value="P-loop_NTPase"/>
</dbReference>
<dbReference type="InterPro" id="IPR000836">
    <property type="entry name" value="PRTase_dom"/>
</dbReference>